<dbReference type="CDD" id="cd14947">
    <property type="entry name" value="NBR1_like"/>
    <property type="match status" value="1"/>
</dbReference>
<feature type="domain" description="ZZ-type" evidence="5">
    <location>
        <begin position="383"/>
        <end position="428"/>
    </location>
</feature>
<keyword evidence="7" id="KW-1185">Reference proteome</keyword>
<dbReference type="InterPro" id="IPR000433">
    <property type="entry name" value="Znf_ZZ"/>
</dbReference>
<feature type="compositionally biased region" description="Polar residues" evidence="4">
    <location>
        <begin position="532"/>
        <end position="541"/>
    </location>
</feature>
<gene>
    <name evidence="6" type="ORF">EPUS_05052</name>
</gene>
<dbReference type="CDD" id="cd02249">
    <property type="entry name" value="ZZ"/>
    <property type="match status" value="1"/>
</dbReference>
<dbReference type="GeneID" id="19240005"/>
<dbReference type="AlphaFoldDB" id="U1GM37"/>
<feature type="domain" description="ZZ-type" evidence="5">
    <location>
        <begin position="224"/>
        <end position="270"/>
    </location>
</feature>
<feature type="domain" description="ZZ-type" evidence="5">
    <location>
        <begin position="444"/>
        <end position="497"/>
    </location>
</feature>
<dbReference type="OrthoDB" id="661148at2759"/>
<feature type="compositionally biased region" description="Polar residues" evidence="4">
    <location>
        <begin position="511"/>
        <end position="522"/>
    </location>
</feature>
<dbReference type="PANTHER" id="PTHR20930:SF0">
    <property type="entry name" value="PROTEIN ILRUN"/>
    <property type="match status" value="1"/>
</dbReference>
<feature type="region of interest" description="Disordered" evidence="4">
    <location>
        <begin position="511"/>
        <end position="541"/>
    </location>
</feature>
<dbReference type="HOGENOM" id="CLU_007590_0_0_1"/>
<dbReference type="SUPFAM" id="SSF57850">
    <property type="entry name" value="RING/U-box"/>
    <property type="match status" value="4"/>
</dbReference>
<evidence type="ECO:0000313" key="6">
    <source>
        <dbReference type="EMBL" id="ERF72971.1"/>
    </source>
</evidence>
<dbReference type="Proteomes" id="UP000019373">
    <property type="component" value="Unassembled WGS sequence"/>
</dbReference>
<dbReference type="InterPro" id="IPR043145">
    <property type="entry name" value="Znf_ZZ_sf"/>
</dbReference>
<dbReference type="Pfam" id="PF16158">
    <property type="entry name" value="N_BRCA1_IG"/>
    <property type="match status" value="1"/>
</dbReference>
<keyword evidence="3" id="KW-0862">Zinc</keyword>
<dbReference type="Gene3D" id="2.60.40.10">
    <property type="entry name" value="Immunoglobulins"/>
    <property type="match status" value="1"/>
</dbReference>
<dbReference type="OMA" id="NKHGHHP"/>
<dbReference type="EMBL" id="KE721008">
    <property type="protein sequence ID" value="ERF72971.1"/>
    <property type="molecule type" value="Genomic_DNA"/>
</dbReference>
<dbReference type="eggNOG" id="KOG4351">
    <property type="taxonomic scope" value="Eukaryota"/>
</dbReference>
<protein>
    <recommendedName>
        <fullName evidence="5">ZZ-type domain-containing protein</fullName>
    </recommendedName>
</protein>
<keyword evidence="1" id="KW-0479">Metal-binding</keyword>
<sequence>MATQAPQSAPVGPDTLITVKVIIDGTNRRFKLALRDLGAHVLPQKLRFLLAIPPDTDVVFERFSDSAGSYVALDSNNPAIYKQLYRAAKAKLKLRIKTTIVQRPTLTEPVPNLMDEQQPHSNSLRLHTPKTLPASRHSYLETVLSTPRDEESQSRHYETSTVPAIPSSIPAATTATMSLGNTTNDTLVTPAELDQAKAAKNETSSKMTLLRHSDLGCGPDLLSSAFCIDCNNCKKSIPDEHYHCGICDDGDFDLCSSCVAADVTCDGEGHWLIKRRIQGGILVSSVTETIAPKKWQEPKVLENEKEDTHATQYAARTCNSCIDGVPGEELVTCTNCADYDLCMMCFSLGEHGHHPAHRFEPVSADASKISSRILSLCEAGRGLVHAAICDGCDKHIIGVRHKCLSCPDWDYCSTCVLSAPQIHPGHRFAALYEPIAEVGTHDEVHFGIYCDGPLCASKPRKQYIRGTRYKCAVCHDTDFCANCEAIPSLRHNRTHPLIKFKTPVRHVSVTTLGEKNNGQSMGQMGDRPSARNAATETTPVANSVSTATQVQTVAEVKPVEMVVPQKSTEGDVSKKTVSELQAWFECDSTPDGSKLTPNRLFTQSWTIRNPGPDAWPAGCAVYFTGGDHMLNVDTKNPSSVTAMAIATKSNFMENTVEPGQTAVFTVLLKSPERQGRAISYWRLKTLDGTPFGHKLWVDITVATVPLDLLTPKKAEAVETAQEAQKNVEVKGEELKKTETSTMIFPKLDKESPVSSVHGLPTAVAAVEVKAEDEELAEDLESLHFEDEDETDDGFMTDEEYDILDASDEDLLMEAQSAAQK</sequence>
<accession>U1GM37</accession>
<evidence type="ECO:0000313" key="7">
    <source>
        <dbReference type="Proteomes" id="UP000019373"/>
    </source>
</evidence>
<evidence type="ECO:0000256" key="1">
    <source>
        <dbReference type="ARBA" id="ARBA00022723"/>
    </source>
</evidence>
<name>U1GM37_ENDPU</name>
<evidence type="ECO:0000256" key="4">
    <source>
        <dbReference type="SAM" id="MobiDB-lite"/>
    </source>
</evidence>
<dbReference type="Gene3D" id="3.30.60.90">
    <property type="match status" value="4"/>
</dbReference>
<proteinExistence type="predicted"/>
<dbReference type="SMART" id="SM00291">
    <property type="entry name" value="ZnF_ZZ"/>
    <property type="match status" value="4"/>
</dbReference>
<keyword evidence="2" id="KW-0863">Zinc-finger</keyword>
<dbReference type="RefSeq" id="XP_007801407.1">
    <property type="nucleotide sequence ID" value="XM_007803216.1"/>
</dbReference>
<evidence type="ECO:0000256" key="2">
    <source>
        <dbReference type="ARBA" id="ARBA00022771"/>
    </source>
</evidence>
<dbReference type="InterPro" id="IPR013783">
    <property type="entry name" value="Ig-like_fold"/>
</dbReference>
<dbReference type="eggNOG" id="KOG4582">
    <property type="taxonomic scope" value="Eukaryota"/>
</dbReference>
<evidence type="ECO:0000259" key="5">
    <source>
        <dbReference type="SMART" id="SM00291"/>
    </source>
</evidence>
<dbReference type="Pfam" id="PF00569">
    <property type="entry name" value="ZZ"/>
    <property type="match status" value="3"/>
</dbReference>
<dbReference type="CDD" id="cd02340">
    <property type="entry name" value="ZZ_NBR1_like"/>
    <property type="match status" value="2"/>
</dbReference>
<dbReference type="PANTHER" id="PTHR20930">
    <property type="entry name" value="OVARIAN CARCINOMA ANTIGEN CA125-RELATED"/>
    <property type="match status" value="1"/>
</dbReference>
<feature type="domain" description="ZZ-type" evidence="5">
    <location>
        <begin position="317"/>
        <end position="356"/>
    </location>
</feature>
<dbReference type="InterPro" id="IPR032350">
    <property type="entry name" value="Nbr1_FW"/>
</dbReference>
<organism evidence="6 7">
    <name type="scientific">Endocarpon pusillum (strain Z07020 / HMAS-L-300199)</name>
    <name type="common">Lichen-forming fungus</name>
    <dbReference type="NCBI Taxonomy" id="1263415"/>
    <lineage>
        <taxon>Eukaryota</taxon>
        <taxon>Fungi</taxon>
        <taxon>Dikarya</taxon>
        <taxon>Ascomycota</taxon>
        <taxon>Pezizomycotina</taxon>
        <taxon>Eurotiomycetes</taxon>
        <taxon>Chaetothyriomycetidae</taxon>
        <taxon>Verrucariales</taxon>
        <taxon>Verrucariaceae</taxon>
        <taxon>Endocarpon</taxon>
    </lineage>
</organism>
<reference evidence="7" key="1">
    <citation type="journal article" date="2014" name="BMC Genomics">
        <title>Genome characteristics reveal the impact of lichenization on lichen-forming fungus Endocarpon pusillum Hedwig (Verrucariales, Ascomycota).</title>
        <authorList>
            <person name="Wang Y.-Y."/>
            <person name="Liu B."/>
            <person name="Zhang X.-Y."/>
            <person name="Zhou Q.-M."/>
            <person name="Zhang T."/>
            <person name="Li H."/>
            <person name="Yu Y.-F."/>
            <person name="Zhang X.-L."/>
            <person name="Hao X.-Y."/>
            <person name="Wang M."/>
            <person name="Wang L."/>
            <person name="Wei J.-C."/>
        </authorList>
    </citation>
    <scope>NUCLEOTIDE SEQUENCE [LARGE SCALE GENOMIC DNA]</scope>
    <source>
        <strain evidence="7">Z07020 / HMAS-L-300199</strain>
    </source>
</reference>
<dbReference type="GO" id="GO:0008270">
    <property type="term" value="F:zinc ion binding"/>
    <property type="evidence" value="ECO:0007669"/>
    <property type="project" value="UniProtKB-KW"/>
</dbReference>
<evidence type="ECO:0000256" key="3">
    <source>
        <dbReference type="ARBA" id="ARBA00022833"/>
    </source>
</evidence>